<dbReference type="Pfam" id="PF03457">
    <property type="entry name" value="HA"/>
    <property type="match status" value="3"/>
</dbReference>
<dbReference type="Proteomes" id="UP000720508">
    <property type="component" value="Unassembled WGS sequence"/>
</dbReference>
<dbReference type="SMART" id="SM00487">
    <property type="entry name" value="DEXDc"/>
    <property type="match status" value="1"/>
</dbReference>
<dbReference type="RefSeq" id="WP_216345836.1">
    <property type="nucleotide sequence ID" value="NZ_JAHLEM010000522.1"/>
</dbReference>
<evidence type="ECO:0000259" key="2">
    <source>
        <dbReference type="PROSITE" id="PS51192"/>
    </source>
</evidence>
<evidence type="ECO:0000313" key="3">
    <source>
        <dbReference type="EMBL" id="MBU3869034.1"/>
    </source>
</evidence>
<feature type="region of interest" description="Disordered" evidence="1">
    <location>
        <begin position="220"/>
        <end position="242"/>
    </location>
</feature>
<reference evidence="3 4" key="1">
    <citation type="submission" date="2021-06" db="EMBL/GenBank/DDBJ databases">
        <authorList>
            <person name="Pan X."/>
        </authorList>
    </citation>
    <scope>NUCLEOTIDE SEQUENCE [LARGE SCALE GENOMIC DNA]</scope>
    <source>
        <strain evidence="3 4">4503</strain>
    </source>
</reference>
<protein>
    <submittedName>
        <fullName evidence="3">Helicase associated domain protein</fullName>
    </submittedName>
</protein>
<accession>A0ABS6CQ03</accession>
<evidence type="ECO:0000256" key="1">
    <source>
        <dbReference type="SAM" id="MobiDB-lite"/>
    </source>
</evidence>
<dbReference type="Pfam" id="PF04851">
    <property type="entry name" value="ResIII"/>
    <property type="match status" value="1"/>
</dbReference>
<dbReference type="EMBL" id="JAHLEM010000522">
    <property type="protein sequence ID" value="MBU3869034.1"/>
    <property type="molecule type" value="Genomic_DNA"/>
</dbReference>
<feature type="compositionally biased region" description="Low complexity" evidence="1">
    <location>
        <begin position="526"/>
        <end position="535"/>
    </location>
</feature>
<feature type="region of interest" description="Disordered" evidence="1">
    <location>
        <begin position="498"/>
        <end position="562"/>
    </location>
</feature>
<organism evidence="3 4">
    <name type="scientific">Streptomyces niphimycinicus</name>
    <dbReference type="NCBI Taxonomy" id="2842201"/>
    <lineage>
        <taxon>Bacteria</taxon>
        <taxon>Bacillati</taxon>
        <taxon>Actinomycetota</taxon>
        <taxon>Actinomycetes</taxon>
        <taxon>Kitasatosporales</taxon>
        <taxon>Streptomycetaceae</taxon>
        <taxon>Streptomyces</taxon>
    </lineage>
</organism>
<keyword evidence="4" id="KW-1185">Reference proteome</keyword>
<dbReference type="CDD" id="cd18785">
    <property type="entry name" value="SF2_C"/>
    <property type="match status" value="1"/>
</dbReference>
<dbReference type="PANTHER" id="PTHR33418:SF1">
    <property type="entry name" value="HELICASE-ASSOCIATED DOMAIN-CONTAINING PROTEIN"/>
    <property type="match status" value="1"/>
</dbReference>
<feature type="domain" description="Helicase ATP-binding" evidence="2">
    <location>
        <begin position="27"/>
        <end position="212"/>
    </location>
</feature>
<feature type="compositionally biased region" description="Acidic residues" evidence="1">
    <location>
        <begin position="514"/>
        <end position="525"/>
    </location>
</feature>
<proteinExistence type="predicted"/>
<comment type="caution">
    <text evidence="3">The sequence shown here is derived from an EMBL/GenBank/DDBJ whole genome shotgun (WGS) entry which is preliminary data.</text>
</comment>
<dbReference type="InterPro" id="IPR014001">
    <property type="entry name" value="Helicase_ATP-bd"/>
</dbReference>
<dbReference type="InterPro" id="IPR005114">
    <property type="entry name" value="Helicase_assoc"/>
</dbReference>
<dbReference type="PROSITE" id="PS51192">
    <property type="entry name" value="HELICASE_ATP_BIND_1"/>
    <property type="match status" value="1"/>
</dbReference>
<gene>
    <name evidence="3" type="ORF">KN815_34780</name>
</gene>
<dbReference type="InterPro" id="IPR006935">
    <property type="entry name" value="Helicase/UvrB_N"/>
</dbReference>
<sequence length="893" mass="95615">MSGIKLRPHQVEAVDAIIRGLSVPADGVVPARGLRGQVVSSTGSGKSITAAAAALRMAPRGLVGIVVPTLELLTQTVEAWRVVGHSGPAVAVCSLDSDPLLEAMGVRCTTSPSQLARWARSGPMVVFATYASLSPKAAEEPEDDQDEDEDAAVPGVLERAMRGASGERMAPFDLLVVDEAHRTSGDIGKAWAAVHDQERIPSVRRLYMTATPRLWEAVPSAAGTAGRKGAQSGSEDGSEGLGGRLVASMDDVELYGPVLYELGLMESIERGILASFEIDVLEIRDPESPGPDASLEEQRGRRLAALQAALLKHADDTGVRSLMTFHSRTLDALAFARALPETAAELYEVDPVAYPKRVGAEWLCGEHPAVHRRVVLDRFGDGLDAEGWVTDMGILASCRVLGEGVDIRGKRGVGGVVFADTQGSPVWIVQIAGRGLRQQPGEGKVARLIVPIFLKPGEDPEDMMASASYRPLVAVLQGLRAHDDRILERMALRTSTSSGHATSVVALDPQHEDTGEDEGEEEAVADDSAGAAAADVGEDLEENDGSREANGGLEEGESESEAAGVPLLRFSLPRNPDVIAAFLRTRVLRPDSEVWLSGLNALRKWVKAHGDAQVPLDAVVPIGTTEGDGHEGDGGTYALGAWVSEQRRQFRLGTLKPWRAELLEELGMVWSVADARFYKNLAAARVYHAVHGTLAAPKDAVVDGVPVGQWLANLRKTGGLGKDEARAAERRTALESIDPDWNPDWPIDWQRRYAALASMLADEAALAEIVPGVTFGDPDVHAWMKTQRENWELLSDGQRERLVQLGVEPLPPEPETPAKPPKTALGAFERGIVALAQYKARTGSVKPPRAHVEALPDGTQVKLGVFLSNTKARRAKLTADKRTALADLGVEWA</sequence>
<evidence type="ECO:0000313" key="4">
    <source>
        <dbReference type="Proteomes" id="UP000720508"/>
    </source>
</evidence>
<name>A0ABS6CQ03_9ACTN</name>
<dbReference type="PANTHER" id="PTHR33418">
    <property type="entry name" value="HELICASE-ASSOCIATED"/>
    <property type="match status" value="1"/>
</dbReference>